<accession>A0AAE1UDI5</accession>
<feature type="compositionally biased region" description="Basic and acidic residues" evidence="1">
    <location>
        <begin position="862"/>
        <end position="877"/>
    </location>
</feature>
<feature type="compositionally biased region" description="Low complexity" evidence="1">
    <location>
        <begin position="1236"/>
        <end position="1254"/>
    </location>
</feature>
<sequence length="1857" mass="207513">MPRLRLRGGHKVGALARPLTHHLSPQPPSIHQQDNVDGQYGNPLHPPLPPHGHTQPPPPPPPSHQQQQQQQQQPQHQQQQPQHQQPAANNNNNWGWGGESNDGSWNWGEGESSWSWNTNNQQQQYQQQLLNPKENYQHQQHPSSNQPHAFPPQHLPQSSQQSVVKSTESLPAINPAPSATPVQFQHEAAPVSTQQDYVNGSNQNGERAGDTNTDNWGSDNWGNDWSNADTPSNNQSTNVKQDNNPQQQQFVEHQQQQYNQYQQVSSQQQPQSQQQQQQQPQEQQHSQSHQHLHQQQQNLNQHQYDVKKQNYIVNQDNHHQQHQSESAPITTMSIKQPQHYHTVPSQTQTSTSNNPDDEWGWGNDDWQVNGQVLEQQSHQSGSQHSSESQPSPAPSWDMNSGTQVPSQDIHGIHTTQVASADGRTSWDYNANDSVSATLTTIGQAEERSAKVFKSTQATEEKHQQQQNYHQQQNQTQQNHLQQQQENNLQQQQSYQEQQQQHLTYEEQQKEYAKQHQLYVEQLAAYNAQQQQQHSQQPEENLQSPHHYDEHQTQEQQQLQQQPPQEQQQKYIDEQQSQVPAEGQHHQSQIHDYQFYCQEQQPQQMQQQEQQQLQMDHYSHHLEQQPQHPEGQVQYQQKPEEHMHTQQLEKQPVVPLYHENQQQQHYVHPEQEHHWDSDWGGADFDTTPAHTSTTTETTMAGHSTTVADITPEPIITASRTACKTTHGTVISATDSSEDHSISAAISHITEDSHNADGDNINEEKNKGNSDYGSYKEEQHHISKEKRVSTPQSQIQDICAPSSSSQHFDSDNITPATVLSSHSGISTETVSQLPTLSSSSLAMDNFDDGWDDKWGESDTPEEGIETHEESNPPTDDLKTNIEIPFQAKLVDRDNVSPAMQPNKLEKAVHTPGTDSSELYVDHKLEDTSVTDEYAAGTAWDDDWDQVDIAQSKMEDTLAENLDKLNIECSPNEPVSVTEIQKSGNPSHPQPSSNYLHQDGNSANSKQSEGYFSYPNDTSQVAQSGFYAAHPPQEFAGSGMESNIGVNVKDDDVGVDTPLNQHQPQDLPTQPPLSPSPREPLHEYSAPASQEPFNYVLPHQDPHLNNATYTAPPPQDHYSYNPTPQPQGVSGQRVTPAPPVPDPIVSRIPDGASSIPEMPTVPIPTASLSSAVPTVTGAVEVGSRSSMEGKRTDGLVSSQPPTVTSQPLPPPSHTPQPVPYPQRPPSSHTLPERPGSNQSAHSVHSIHSTHSAHSTLSQNQEVSIKEEREIPLTRASPARHQESPHVTNPGTGGIDSTAPPSNRLVGPPPVLGPNGAAPSLRARKGSPFQPPQSGQSSPSPTMVHSHSHQPQMFVPLQHETTAPPLNTSANPDMGTNLETVSDNIEQMEHQSGVSLWESGETVALNVKLAVAAPPSLKSQQPPMPSHNVPVVVPRMVKEEKMSPPPTSLLDPPTAHSANLQSYVTKPKVQSLTSMSTLSSSPGVLDLSKPARAAPALIDDSSQDDGEAPNFRRMVPGESSKGTSGQVAAYQGPALVPAMPSERVVTGNDNPHPVPPVRVKQEPGEVRSPPDGPATSDLSGAGAAVVPPIRSATIGSEEPKSRTFTSGNSGSRSDLTGDQRGGRWERDHSRDRSGGGYRDRSRDRGEGGGGRDYYRDDSPHSRHSYEREDRRRRWRESDDSDVSDTDRRYYDSSRDRRERAYRDELDRYSDRPIKEENDQSRDNRRDRDYRDRDRSKDYYRSYDDDPYYGRGDRSEPVSRSSSINNLDSEGERSTTHSHHHHHRSHYRDRDYYSSRDRERGRDGSYPRDYYQRGSGGGGASGGWDSRDSRRDPRYYGQRVLSEVQLIVTSLPRVPSDRHSQC</sequence>
<feature type="compositionally biased region" description="Polar residues" evidence="1">
    <location>
        <begin position="343"/>
        <end position="354"/>
    </location>
</feature>
<feature type="region of interest" description="Disordered" evidence="1">
    <location>
        <begin position="335"/>
        <end position="407"/>
    </location>
</feature>
<feature type="region of interest" description="Disordered" evidence="1">
    <location>
        <begin position="1493"/>
        <end position="1827"/>
    </location>
</feature>
<feature type="compositionally biased region" description="Low complexity" evidence="1">
    <location>
        <begin position="1322"/>
        <end position="1337"/>
    </location>
</feature>
<comment type="caution">
    <text evidence="2">The sequence shown here is derived from an EMBL/GenBank/DDBJ whole genome shotgun (WGS) entry which is preliminary data.</text>
</comment>
<feature type="compositionally biased region" description="Low complexity" evidence="1">
    <location>
        <begin position="374"/>
        <end position="390"/>
    </location>
</feature>
<protein>
    <submittedName>
        <fullName evidence="2">Uncharacterized protein</fullName>
    </submittedName>
</protein>
<feature type="compositionally biased region" description="Pro residues" evidence="1">
    <location>
        <begin position="44"/>
        <end position="63"/>
    </location>
</feature>
<feature type="compositionally biased region" description="Basic and acidic residues" evidence="1">
    <location>
        <begin position="1648"/>
        <end position="1673"/>
    </location>
</feature>
<feature type="compositionally biased region" description="Basic and acidic residues" evidence="1">
    <location>
        <begin position="1783"/>
        <end position="1801"/>
    </location>
</feature>
<keyword evidence="3" id="KW-1185">Reference proteome</keyword>
<reference evidence="2" key="1">
    <citation type="submission" date="2023-11" db="EMBL/GenBank/DDBJ databases">
        <title>Genome assemblies of two species of porcelain crab, Petrolisthes cinctipes and Petrolisthes manimaculis (Anomura: Porcellanidae).</title>
        <authorList>
            <person name="Angst P."/>
        </authorList>
    </citation>
    <scope>NUCLEOTIDE SEQUENCE</scope>
    <source>
        <strain evidence="2">PB745_02</strain>
        <tissue evidence="2">Gill</tissue>
    </source>
</reference>
<feature type="compositionally biased region" description="Polar residues" evidence="1">
    <location>
        <begin position="397"/>
        <end position="406"/>
    </location>
</feature>
<feature type="compositionally biased region" description="Low complexity" evidence="1">
    <location>
        <begin position="553"/>
        <end position="577"/>
    </location>
</feature>
<feature type="compositionally biased region" description="Basic residues" evidence="1">
    <location>
        <begin position="1771"/>
        <end position="1782"/>
    </location>
</feature>
<gene>
    <name evidence="2" type="ORF">Pmani_009555</name>
</gene>
<feature type="compositionally biased region" description="Low complexity" evidence="1">
    <location>
        <begin position="464"/>
        <end position="501"/>
    </location>
</feature>
<feature type="compositionally biased region" description="Low complexity" evidence="1">
    <location>
        <begin position="1193"/>
        <end position="1203"/>
    </location>
</feature>
<feature type="compositionally biased region" description="Basic and acidic residues" evidence="1">
    <location>
        <begin position="1680"/>
        <end position="1739"/>
    </location>
</feature>
<feature type="compositionally biased region" description="Polar residues" evidence="1">
    <location>
        <begin position="1753"/>
        <end position="1763"/>
    </location>
</feature>
<feature type="region of interest" description="Disordered" evidence="1">
    <location>
        <begin position="748"/>
        <end position="807"/>
    </location>
</feature>
<feature type="compositionally biased region" description="Polar residues" evidence="1">
    <location>
        <begin position="1598"/>
        <end position="1610"/>
    </location>
</feature>
<evidence type="ECO:0000313" key="3">
    <source>
        <dbReference type="Proteomes" id="UP001292094"/>
    </source>
</evidence>
<organism evidence="2 3">
    <name type="scientific">Petrolisthes manimaculis</name>
    <dbReference type="NCBI Taxonomy" id="1843537"/>
    <lineage>
        <taxon>Eukaryota</taxon>
        <taxon>Metazoa</taxon>
        <taxon>Ecdysozoa</taxon>
        <taxon>Arthropoda</taxon>
        <taxon>Crustacea</taxon>
        <taxon>Multicrustacea</taxon>
        <taxon>Malacostraca</taxon>
        <taxon>Eumalacostraca</taxon>
        <taxon>Eucarida</taxon>
        <taxon>Decapoda</taxon>
        <taxon>Pleocyemata</taxon>
        <taxon>Anomura</taxon>
        <taxon>Galatheoidea</taxon>
        <taxon>Porcellanidae</taxon>
        <taxon>Petrolisthes</taxon>
    </lineage>
</organism>
<feature type="compositionally biased region" description="Low complexity" evidence="1">
    <location>
        <begin position="137"/>
        <end position="148"/>
    </location>
</feature>
<feature type="compositionally biased region" description="Basic residues" evidence="1">
    <location>
        <begin position="1"/>
        <end position="10"/>
    </location>
</feature>
<feature type="region of interest" description="Disordered" evidence="1">
    <location>
        <begin position="134"/>
        <end position="300"/>
    </location>
</feature>
<feature type="region of interest" description="Disordered" evidence="1">
    <location>
        <begin position="449"/>
        <end position="501"/>
    </location>
</feature>
<feature type="compositionally biased region" description="Low complexity" evidence="1">
    <location>
        <begin position="101"/>
        <end position="116"/>
    </location>
</feature>
<proteinExistence type="predicted"/>
<feature type="compositionally biased region" description="Polar residues" evidence="1">
    <location>
        <begin position="1115"/>
        <end position="1130"/>
    </location>
</feature>
<feature type="compositionally biased region" description="Basic and acidic residues" evidence="1">
    <location>
        <begin position="1611"/>
        <end position="1642"/>
    </location>
</feature>
<feature type="compositionally biased region" description="Pro residues" evidence="1">
    <location>
        <begin position="1066"/>
        <end position="1075"/>
    </location>
</feature>
<feature type="region of interest" description="Disordered" evidence="1">
    <location>
        <begin position="527"/>
        <end position="588"/>
    </location>
</feature>
<feature type="compositionally biased region" description="Polar residues" evidence="1">
    <location>
        <begin position="970"/>
        <end position="1020"/>
    </location>
</feature>
<dbReference type="EMBL" id="JAWZYT010000745">
    <property type="protein sequence ID" value="KAK4319517.1"/>
    <property type="molecule type" value="Genomic_DNA"/>
</dbReference>
<feature type="compositionally biased region" description="Polar residues" evidence="1">
    <location>
        <begin position="787"/>
        <end position="807"/>
    </location>
</feature>
<feature type="compositionally biased region" description="Pro residues" evidence="1">
    <location>
        <begin position="1204"/>
        <end position="1221"/>
    </location>
</feature>
<feature type="compositionally biased region" description="Polar residues" evidence="1">
    <location>
        <begin position="191"/>
        <end position="245"/>
    </location>
</feature>
<dbReference type="Proteomes" id="UP001292094">
    <property type="component" value="Unassembled WGS sequence"/>
</dbReference>
<evidence type="ECO:0000313" key="2">
    <source>
        <dbReference type="EMBL" id="KAK4319517.1"/>
    </source>
</evidence>
<feature type="region of interest" description="Disordered" evidence="1">
    <location>
        <begin position="1"/>
        <end position="116"/>
    </location>
</feature>
<feature type="compositionally biased region" description="Low complexity" evidence="1">
    <location>
        <begin position="246"/>
        <end position="300"/>
    </location>
</feature>
<feature type="compositionally biased region" description="Basic and acidic residues" evidence="1">
    <location>
        <begin position="748"/>
        <end position="786"/>
    </location>
</feature>
<evidence type="ECO:0000256" key="1">
    <source>
        <dbReference type="SAM" id="MobiDB-lite"/>
    </source>
</evidence>
<feature type="compositionally biased region" description="Polar residues" evidence="1">
    <location>
        <begin position="1055"/>
        <end position="1065"/>
    </location>
</feature>
<feature type="region of interest" description="Disordered" evidence="1">
    <location>
        <begin position="969"/>
        <end position="1346"/>
    </location>
</feature>
<feature type="compositionally biased region" description="Low complexity" evidence="1">
    <location>
        <begin position="64"/>
        <end position="94"/>
    </location>
</feature>
<feature type="region of interest" description="Disordered" evidence="1">
    <location>
        <begin position="840"/>
        <end position="877"/>
    </location>
</feature>
<name>A0AAE1UDI5_9EUCA</name>
<feature type="compositionally biased region" description="Low complexity" evidence="1">
    <location>
        <begin position="527"/>
        <end position="542"/>
    </location>
</feature>